<keyword evidence="12" id="KW-1185">Reference proteome</keyword>
<evidence type="ECO:0000256" key="5">
    <source>
        <dbReference type="ARBA" id="ARBA00023274"/>
    </source>
</evidence>
<evidence type="ECO:0000259" key="9">
    <source>
        <dbReference type="SMART" id="SM01382"/>
    </source>
</evidence>
<evidence type="ECO:0000256" key="1">
    <source>
        <dbReference type="ARBA" id="ARBA00005636"/>
    </source>
</evidence>
<dbReference type="HAMAP" id="MF_01320_B">
    <property type="entry name" value="Ribosomal_uL2_B"/>
    <property type="match status" value="1"/>
</dbReference>
<dbReference type="FunFam" id="2.40.50.140:FF:000003">
    <property type="entry name" value="50S ribosomal protein L2"/>
    <property type="match status" value="1"/>
</dbReference>
<dbReference type="InterPro" id="IPR008991">
    <property type="entry name" value="Translation_prot_SH3-like_sf"/>
</dbReference>
<feature type="compositionally biased region" description="Basic residues" evidence="8">
    <location>
        <begin position="256"/>
        <end position="275"/>
    </location>
</feature>
<dbReference type="InterPro" id="IPR022666">
    <property type="entry name" value="Ribosomal_uL2_RNA-bd_dom"/>
</dbReference>
<dbReference type="Gene3D" id="2.30.30.30">
    <property type="match status" value="1"/>
</dbReference>
<dbReference type="EMBL" id="AP025523">
    <property type="protein sequence ID" value="BDE06771.1"/>
    <property type="molecule type" value="Genomic_DNA"/>
</dbReference>
<dbReference type="KEGG" id="vab:WPS_20470"/>
<evidence type="ECO:0000313" key="12">
    <source>
        <dbReference type="Proteomes" id="UP001317532"/>
    </source>
</evidence>
<dbReference type="FunFam" id="4.10.950.10:FF:000001">
    <property type="entry name" value="50S ribosomal protein L2"/>
    <property type="match status" value="1"/>
</dbReference>
<keyword evidence="2 7" id="KW-0699">rRNA-binding</keyword>
<dbReference type="SUPFAM" id="SSF50249">
    <property type="entry name" value="Nucleic acid-binding proteins"/>
    <property type="match status" value="1"/>
</dbReference>
<evidence type="ECO:0000256" key="6">
    <source>
        <dbReference type="ARBA" id="ARBA00035242"/>
    </source>
</evidence>
<evidence type="ECO:0000256" key="3">
    <source>
        <dbReference type="ARBA" id="ARBA00022884"/>
    </source>
</evidence>
<gene>
    <name evidence="7 11" type="primary">rplB</name>
    <name evidence="11" type="ORF">WPS_20470</name>
</gene>
<dbReference type="PIRSF" id="PIRSF002158">
    <property type="entry name" value="Ribosomal_L2"/>
    <property type="match status" value="1"/>
</dbReference>
<evidence type="ECO:0000256" key="4">
    <source>
        <dbReference type="ARBA" id="ARBA00022980"/>
    </source>
</evidence>
<dbReference type="GO" id="GO:0019843">
    <property type="term" value="F:rRNA binding"/>
    <property type="evidence" value="ECO:0007669"/>
    <property type="project" value="UniProtKB-UniRule"/>
</dbReference>
<dbReference type="Gene3D" id="2.40.50.140">
    <property type="entry name" value="Nucleic acid-binding proteins"/>
    <property type="match status" value="1"/>
</dbReference>
<keyword evidence="5 7" id="KW-0687">Ribonucleoprotein</keyword>
<evidence type="ECO:0000259" key="10">
    <source>
        <dbReference type="SMART" id="SM01383"/>
    </source>
</evidence>
<feature type="domain" description="Large ribosomal subunit protein uL2 RNA-binding" evidence="10">
    <location>
        <begin position="42"/>
        <end position="118"/>
    </location>
</feature>
<protein>
    <recommendedName>
        <fullName evidence="6 7">Large ribosomal subunit protein uL2</fullName>
    </recommendedName>
</protein>
<dbReference type="Proteomes" id="UP001317532">
    <property type="component" value="Chromosome"/>
</dbReference>
<dbReference type="RefSeq" id="WP_317994419.1">
    <property type="nucleotide sequence ID" value="NZ_AP025523.1"/>
</dbReference>
<comment type="function">
    <text evidence="7">One of the primary rRNA binding proteins. Required for association of the 30S and 50S subunits to form the 70S ribosome, for tRNA binding and peptide bond formation. It has been suggested to have peptidyltransferase activity; this is somewhat controversial. Makes several contacts with the 16S rRNA in the 70S ribosome.</text>
</comment>
<feature type="compositionally biased region" description="Polar residues" evidence="8">
    <location>
        <begin position="238"/>
        <end position="250"/>
    </location>
</feature>
<dbReference type="InterPro" id="IPR002171">
    <property type="entry name" value="Ribosomal_uL2"/>
</dbReference>
<dbReference type="Pfam" id="PF00181">
    <property type="entry name" value="Ribosomal_L2_N"/>
    <property type="match status" value="1"/>
</dbReference>
<dbReference type="AlphaFoldDB" id="A0AAN1XY66"/>
<comment type="similarity">
    <text evidence="1 7">Belongs to the universal ribosomal protein uL2 family.</text>
</comment>
<dbReference type="GO" id="GO:0016740">
    <property type="term" value="F:transferase activity"/>
    <property type="evidence" value="ECO:0007669"/>
    <property type="project" value="InterPro"/>
</dbReference>
<dbReference type="NCBIfam" id="TIGR01171">
    <property type="entry name" value="rplB_bact"/>
    <property type="match status" value="1"/>
</dbReference>
<name>A0AAN1XY66_UNVUL</name>
<dbReference type="FunFam" id="2.30.30.30:FF:000001">
    <property type="entry name" value="50S ribosomal protein L2"/>
    <property type="match status" value="1"/>
</dbReference>
<reference evidence="11 12" key="1">
    <citation type="journal article" date="2022" name="ISME Commun">
        <title>Vulcanimicrobium alpinus gen. nov. sp. nov., the first cultivated representative of the candidate phylum 'Eremiobacterota', is a metabolically versatile aerobic anoxygenic phototroph.</title>
        <authorList>
            <person name="Yabe S."/>
            <person name="Muto K."/>
            <person name="Abe K."/>
            <person name="Yokota A."/>
            <person name="Staudigel H."/>
            <person name="Tebo B.M."/>
        </authorList>
    </citation>
    <scope>NUCLEOTIDE SEQUENCE [LARGE SCALE GENOMIC DNA]</scope>
    <source>
        <strain evidence="11 12">WC8-2</strain>
    </source>
</reference>
<proteinExistence type="inferred from homology"/>
<organism evidence="11 12">
    <name type="scientific">Vulcanimicrobium alpinum</name>
    <dbReference type="NCBI Taxonomy" id="3016050"/>
    <lineage>
        <taxon>Bacteria</taxon>
        <taxon>Bacillati</taxon>
        <taxon>Vulcanimicrobiota</taxon>
        <taxon>Vulcanimicrobiia</taxon>
        <taxon>Vulcanimicrobiales</taxon>
        <taxon>Vulcanimicrobiaceae</taxon>
        <taxon>Vulcanimicrobium</taxon>
    </lineage>
</organism>
<dbReference type="Gene3D" id="4.10.950.10">
    <property type="entry name" value="Ribosomal protein L2, domain 3"/>
    <property type="match status" value="1"/>
</dbReference>
<dbReference type="PANTHER" id="PTHR13691:SF5">
    <property type="entry name" value="LARGE RIBOSOMAL SUBUNIT PROTEIN UL2M"/>
    <property type="match status" value="1"/>
</dbReference>
<dbReference type="InterPro" id="IPR022671">
    <property type="entry name" value="Ribosomal_uL2_CS"/>
</dbReference>
<keyword evidence="3 7" id="KW-0694">RNA-binding</keyword>
<dbReference type="PROSITE" id="PS00467">
    <property type="entry name" value="RIBOSOMAL_L2"/>
    <property type="match status" value="1"/>
</dbReference>
<accession>A0AAN1XY66</accession>
<comment type="subunit">
    <text evidence="7">Part of the 50S ribosomal subunit. Forms a bridge to the 30S subunit in the 70S ribosome.</text>
</comment>
<dbReference type="InterPro" id="IPR005880">
    <property type="entry name" value="Ribosomal_uL2_bac/org-type"/>
</dbReference>
<dbReference type="GO" id="GO:0003735">
    <property type="term" value="F:structural constituent of ribosome"/>
    <property type="evidence" value="ECO:0007669"/>
    <property type="project" value="InterPro"/>
</dbReference>
<dbReference type="GO" id="GO:0002181">
    <property type="term" value="P:cytoplasmic translation"/>
    <property type="evidence" value="ECO:0007669"/>
    <property type="project" value="TreeGrafter"/>
</dbReference>
<evidence type="ECO:0000256" key="8">
    <source>
        <dbReference type="SAM" id="MobiDB-lite"/>
    </source>
</evidence>
<dbReference type="PANTHER" id="PTHR13691">
    <property type="entry name" value="RIBOSOMAL PROTEIN L2"/>
    <property type="match status" value="1"/>
</dbReference>
<dbReference type="InterPro" id="IPR022669">
    <property type="entry name" value="Ribosomal_uL2_C"/>
</dbReference>
<dbReference type="SMART" id="SM01382">
    <property type="entry name" value="Ribosomal_L2_C"/>
    <property type="match status" value="1"/>
</dbReference>
<dbReference type="SMART" id="SM01383">
    <property type="entry name" value="Ribosomal_L2"/>
    <property type="match status" value="1"/>
</dbReference>
<dbReference type="SUPFAM" id="SSF50104">
    <property type="entry name" value="Translation proteins SH3-like domain"/>
    <property type="match status" value="1"/>
</dbReference>
<dbReference type="InterPro" id="IPR014722">
    <property type="entry name" value="Rib_uL2_dom2"/>
</dbReference>
<sequence length="275" mass="30115">MAVKKYKPTSAARRFITTADFSEVSKKAPEKSLLEIKKKHSGRNNNGHITTRHKGGGYRKQYRIVDFKRTKDGIPAKVAAIEYDPNRTTRLALLHYRDGEKRYILAPALLKVGDLVESGPAADIKTGNALPLANIPLGTVIHNIELSPGEGGKLVRAAGGAAQLMAKEGAYAQVRMPSGEVRRIMVVCRATIGQLGNLDHENEVIGKAGRQRHLGKRPSVRGIAMNPVDHPHGGGEARSTSGRPPTTPWGQMTMGKKTRRNKRTTKMIVRKRKAK</sequence>
<evidence type="ECO:0000313" key="11">
    <source>
        <dbReference type="EMBL" id="BDE06771.1"/>
    </source>
</evidence>
<feature type="domain" description="Large ribosomal subunit protein uL2 C-terminal" evidence="9">
    <location>
        <begin position="124"/>
        <end position="252"/>
    </location>
</feature>
<feature type="region of interest" description="Disordered" evidence="8">
    <location>
        <begin position="222"/>
        <end position="275"/>
    </location>
</feature>
<evidence type="ECO:0000256" key="2">
    <source>
        <dbReference type="ARBA" id="ARBA00022730"/>
    </source>
</evidence>
<dbReference type="GO" id="GO:0015934">
    <property type="term" value="C:large ribosomal subunit"/>
    <property type="evidence" value="ECO:0007669"/>
    <property type="project" value="InterPro"/>
</dbReference>
<dbReference type="Pfam" id="PF03947">
    <property type="entry name" value="Ribosomal_L2_C"/>
    <property type="match status" value="1"/>
</dbReference>
<keyword evidence="4 7" id="KW-0689">Ribosomal protein</keyword>
<dbReference type="InterPro" id="IPR014726">
    <property type="entry name" value="Ribosomal_uL2_dom3"/>
</dbReference>
<dbReference type="InterPro" id="IPR012340">
    <property type="entry name" value="NA-bd_OB-fold"/>
</dbReference>
<evidence type="ECO:0000256" key="7">
    <source>
        <dbReference type="HAMAP-Rule" id="MF_01320"/>
    </source>
</evidence>